<evidence type="ECO:0000313" key="2">
    <source>
        <dbReference type="EMBL" id="EJZ84285.1"/>
    </source>
</evidence>
<dbReference type="InParanoid" id="K0ZA48"/>
<dbReference type="Pfam" id="PF02518">
    <property type="entry name" value="HATPase_c"/>
    <property type="match status" value="1"/>
</dbReference>
<dbReference type="RefSeq" id="WP_009138823.1">
    <property type="nucleotide sequence ID" value="NZ_JH815198.1"/>
</dbReference>
<proteinExistence type="predicted"/>
<dbReference type="InterPro" id="IPR003594">
    <property type="entry name" value="HATPase_dom"/>
</dbReference>
<comment type="caution">
    <text evidence="2">The sequence shown here is derived from an EMBL/GenBank/DDBJ whole genome shotgun (WGS) entry which is preliminary data.</text>
</comment>
<dbReference type="AlphaFoldDB" id="K0ZA48"/>
<sequence length="361" mass="39807">MVENDLAAFVERVTSKSLFRVESDLGHGFVRLKVSEAERRQAKQDIRCVEDAVIEMLRNARDAHARSIFLATSKSGSLRRIVMIDDGDGLPADMHDAIFEPRVTSKLDSFSSDNWGVHGRGMALYSIKENAEEARVAASMEQGGTAFSVVFDTASVRERKDQSTPPLLTRGEDGLWTFASGPHNIVRCVAEFSLSTQGACTVFCGSAVEIAATMYAYGERFARSSVAEGLAPQDVPVSKRLSLCFDAESLAESARSIGLDISLRSAYRILQGEVFPLDSYLATLSKEQEGRSLEKKGSAMDLSQDFRGLKIAEEDMGEFKHSLCQAWKTLAEAYFLESDIEPSVRISRDGLYVTFPVRKQL</sequence>
<name>K0ZA48_9ACTN</name>
<dbReference type="Gene3D" id="3.30.565.10">
    <property type="entry name" value="Histidine kinase-like ATPase, C-terminal domain"/>
    <property type="match status" value="1"/>
</dbReference>
<dbReference type="Proteomes" id="UP000006069">
    <property type="component" value="Unassembled WGS sequence"/>
</dbReference>
<evidence type="ECO:0000259" key="1">
    <source>
        <dbReference type="Pfam" id="PF02518"/>
    </source>
</evidence>
<reference evidence="2 3" key="1">
    <citation type="submission" date="2012-08" db="EMBL/GenBank/DDBJ databases">
        <title>The Genome Sequence of Slackia piriformis YIT 12062.</title>
        <authorList>
            <consortium name="The Broad Institute Genome Sequencing Platform"/>
            <person name="Earl A."/>
            <person name="Ward D."/>
            <person name="Feldgarden M."/>
            <person name="Gevers D."/>
            <person name="Morotomi M."/>
            <person name="Walker B."/>
            <person name="Young S.K."/>
            <person name="Zeng Q."/>
            <person name="Gargeya S."/>
            <person name="Fitzgerald M."/>
            <person name="Haas B."/>
            <person name="Abouelleil A."/>
            <person name="Alvarado L."/>
            <person name="Arachchi H.M."/>
            <person name="Berlin A.M."/>
            <person name="Chapman S.B."/>
            <person name="Goldberg J."/>
            <person name="Griggs A."/>
            <person name="Gujja S."/>
            <person name="Hansen M."/>
            <person name="Howarth C."/>
            <person name="Imamovic A."/>
            <person name="Larimer J."/>
            <person name="McCowen C."/>
            <person name="Montmayeur A."/>
            <person name="Murphy C."/>
            <person name="Neiman D."/>
            <person name="Pearson M."/>
            <person name="Priest M."/>
            <person name="Roberts A."/>
            <person name="Saif S."/>
            <person name="Shea T."/>
            <person name="Sisk P."/>
            <person name="Sykes S."/>
            <person name="Wortman J."/>
            <person name="Nusbaum C."/>
            <person name="Birren B."/>
        </authorList>
    </citation>
    <scope>NUCLEOTIDE SEQUENCE [LARGE SCALE GENOMIC DNA]</scope>
    <source>
        <strain evidence="2 3">YIT 12062</strain>
    </source>
</reference>
<dbReference type="OrthoDB" id="5242013at2"/>
<dbReference type="InterPro" id="IPR036890">
    <property type="entry name" value="HATPase_C_sf"/>
</dbReference>
<accession>K0ZA48</accession>
<dbReference type="PATRIC" id="fig|742818.3.peg.645"/>
<feature type="domain" description="Histidine kinase/HSP90-like ATPase" evidence="1">
    <location>
        <begin position="49"/>
        <end position="153"/>
    </location>
</feature>
<dbReference type="SUPFAM" id="SSF55874">
    <property type="entry name" value="ATPase domain of HSP90 chaperone/DNA topoisomerase II/histidine kinase"/>
    <property type="match status" value="1"/>
</dbReference>
<keyword evidence="3" id="KW-1185">Reference proteome</keyword>
<protein>
    <recommendedName>
        <fullName evidence="1">Histidine kinase/HSP90-like ATPase domain-containing protein</fullName>
    </recommendedName>
</protein>
<evidence type="ECO:0000313" key="3">
    <source>
        <dbReference type="Proteomes" id="UP000006069"/>
    </source>
</evidence>
<organism evidence="2 3">
    <name type="scientific">Slackia piriformis YIT 12062</name>
    <dbReference type="NCBI Taxonomy" id="742818"/>
    <lineage>
        <taxon>Bacteria</taxon>
        <taxon>Bacillati</taxon>
        <taxon>Actinomycetota</taxon>
        <taxon>Coriobacteriia</taxon>
        <taxon>Eggerthellales</taxon>
        <taxon>Eggerthellaceae</taxon>
        <taxon>Slackia</taxon>
    </lineage>
</organism>
<dbReference type="EMBL" id="ADMD01000002">
    <property type="protein sequence ID" value="EJZ84285.1"/>
    <property type="molecule type" value="Genomic_DNA"/>
</dbReference>
<gene>
    <name evidence="2" type="ORF">HMPREF9451_00594</name>
</gene>
<dbReference type="HOGENOM" id="CLU_741277_0_0_11"/>
<dbReference type="eggNOG" id="COG0323">
    <property type="taxonomic scope" value="Bacteria"/>
</dbReference>